<dbReference type="PANTHER" id="PTHR10758:SF1">
    <property type="entry name" value="COP9 SIGNALOSOME COMPLEX SUBUNIT 3"/>
    <property type="match status" value="1"/>
</dbReference>
<feature type="domain" description="COP9 signalosome complex subunit 3 N-terminal helical repeats" evidence="2">
    <location>
        <begin position="52"/>
        <end position="173"/>
    </location>
</feature>
<dbReference type="GO" id="GO:0006511">
    <property type="term" value="P:ubiquitin-dependent protein catabolic process"/>
    <property type="evidence" value="ECO:0007669"/>
    <property type="project" value="TreeGrafter"/>
</dbReference>
<evidence type="ECO:0000256" key="1">
    <source>
        <dbReference type="ARBA" id="ARBA00022490"/>
    </source>
</evidence>
<dbReference type="Proteomes" id="UP000829685">
    <property type="component" value="Unassembled WGS sequence"/>
</dbReference>
<dbReference type="InterPro" id="IPR050756">
    <property type="entry name" value="CSN3"/>
</dbReference>
<reference evidence="3" key="1">
    <citation type="submission" date="2021-03" db="EMBL/GenBank/DDBJ databases">
        <title>Revisited historic fungal species revealed as producer of novel bioactive compounds through whole genome sequencing and comparative genomics.</title>
        <authorList>
            <person name="Vignolle G.A."/>
            <person name="Hochenegger N."/>
            <person name="Mach R.L."/>
            <person name="Mach-Aigner A.R."/>
            <person name="Javad Rahimi M."/>
            <person name="Salim K.A."/>
            <person name="Chan C.M."/>
            <person name="Lim L.B.L."/>
            <person name="Cai F."/>
            <person name="Druzhinina I.S."/>
            <person name="U'Ren J.M."/>
            <person name="Derntl C."/>
        </authorList>
    </citation>
    <scope>NUCLEOTIDE SEQUENCE</scope>
    <source>
        <strain evidence="3">TUCIM 5799</strain>
    </source>
</reference>
<sequence length="489" mass="53436">MDQVASICLAFPPEHLRDDDDSAYHKAMESQLTQLSKLLKDPSQPLRTDGLALLSLLDPSVNSLSYLAVIHSLCIPGLAGPREQLLERLVVFLLSFDARQLRYAGAHLLDILNVVGQGQLLPPAVAVNVLAAAILRIDPSGSMLTSTHINLVKLAYTTDNIEPALPVIDKSIVFYPGMANHKTPDLLCDLTLSPPSFISKDSGLTSLLKAPAILEYDLLCGMMYCARRDWAKAVAAFERVISYPTRDMGTSKIMADAYKKWVLVSLLHAGKYTALPSYTGAGAVKAYGAIGKLYKDVATIFETENAADLKAEVDEHTKEWLDDGNTGLIGEVLSAYQQWQIVNLRRVYSKISIPEIRQLTKCAQIGDVLTKDEDVETLIQNMIISGTLSGVIEKNDNGVSFLTFLSSSATLSEVDFAREIANTATRLKALQPVFKATTERLGTTKEYIKHLVKEQRRAGDKDGDITMGFGADIEDEDLMGEGPTAEALF</sequence>
<dbReference type="InterPro" id="IPR055089">
    <property type="entry name" value="COP9_N"/>
</dbReference>
<proteinExistence type="predicted"/>
<dbReference type="PANTHER" id="PTHR10758">
    <property type="entry name" value="26S PROTEASOME NON-ATPASE REGULATORY SUBUNIT 3/COP9 SIGNALOSOME COMPLEX SUBUNIT 3"/>
    <property type="match status" value="1"/>
</dbReference>
<protein>
    <recommendedName>
        <fullName evidence="2">COP9 signalosome complex subunit 3 N-terminal helical repeats domain-containing protein</fullName>
    </recommendedName>
</protein>
<dbReference type="AlphaFoldDB" id="A0A9P9WR58"/>
<dbReference type="GO" id="GO:0008180">
    <property type="term" value="C:COP9 signalosome"/>
    <property type="evidence" value="ECO:0007669"/>
    <property type="project" value="TreeGrafter"/>
</dbReference>
<evidence type="ECO:0000313" key="3">
    <source>
        <dbReference type="EMBL" id="KAI1875478.1"/>
    </source>
</evidence>
<comment type="caution">
    <text evidence="3">The sequence shown here is derived from an EMBL/GenBank/DDBJ whole genome shotgun (WGS) entry which is preliminary data.</text>
</comment>
<accession>A0A9P9WR58</accession>
<keyword evidence="1" id="KW-0963">Cytoplasm</keyword>
<evidence type="ECO:0000259" key="2">
    <source>
        <dbReference type="Pfam" id="PF22788"/>
    </source>
</evidence>
<organism evidence="3 4">
    <name type="scientific">Neoarthrinium moseri</name>
    <dbReference type="NCBI Taxonomy" id="1658444"/>
    <lineage>
        <taxon>Eukaryota</taxon>
        <taxon>Fungi</taxon>
        <taxon>Dikarya</taxon>
        <taxon>Ascomycota</taxon>
        <taxon>Pezizomycotina</taxon>
        <taxon>Sordariomycetes</taxon>
        <taxon>Xylariomycetidae</taxon>
        <taxon>Amphisphaeriales</taxon>
        <taxon>Apiosporaceae</taxon>
        <taxon>Neoarthrinium</taxon>
    </lineage>
</organism>
<evidence type="ECO:0000313" key="4">
    <source>
        <dbReference type="Proteomes" id="UP000829685"/>
    </source>
</evidence>
<dbReference type="EMBL" id="JAFIMR010000008">
    <property type="protein sequence ID" value="KAI1875478.1"/>
    <property type="molecule type" value="Genomic_DNA"/>
</dbReference>
<keyword evidence="4" id="KW-1185">Reference proteome</keyword>
<gene>
    <name evidence="3" type="ORF">JX265_004536</name>
</gene>
<name>A0A9P9WR58_9PEZI</name>
<feature type="domain" description="COP9 signalosome complex subunit 3 N-terminal helical repeats" evidence="2">
    <location>
        <begin position="208"/>
        <end position="279"/>
    </location>
</feature>
<dbReference type="Pfam" id="PF22788">
    <property type="entry name" value="COP9_hel_rpt"/>
    <property type="match status" value="2"/>
</dbReference>